<protein>
    <submittedName>
        <fullName evidence="1">Uncharacterized protein</fullName>
    </submittedName>
</protein>
<evidence type="ECO:0000313" key="1">
    <source>
        <dbReference type="EMBL" id="KRX18846.1"/>
    </source>
</evidence>
<name>A0A0V0RWJ8_9BILA</name>
<evidence type="ECO:0000313" key="2">
    <source>
        <dbReference type="Proteomes" id="UP000054630"/>
    </source>
</evidence>
<keyword evidence="2" id="KW-1185">Reference proteome</keyword>
<organism evidence="1 2">
    <name type="scientific">Trichinella nelsoni</name>
    <dbReference type="NCBI Taxonomy" id="6336"/>
    <lineage>
        <taxon>Eukaryota</taxon>
        <taxon>Metazoa</taxon>
        <taxon>Ecdysozoa</taxon>
        <taxon>Nematoda</taxon>
        <taxon>Enoplea</taxon>
        <taxon>Dorylaimia</taxon>
        <taxon>Trichinellida</taxon>
        <taxon>Trichinellidae</taxon>
        <taxon>Trichinella</taxon>
    </lineage>
</organism>
<comment type="caution">
    <text evidence="1">The sequence shown here is derived from an EMBL/GenBank/DDBJ whole genome shotgun (WGS) entry which is preliminary data.</text>
</comment>
<proteinExistence type="predicted"/>
<sequence length="95" mass="10665">MAEVTVCGQLTKAELINGITLLKAGNDAKAQYAYVYCYLRLTNLEVMIVIKQNLHILDFIVDLCLAYKMEKKAISVRRATGETMEMTAIYNQEAA</sequence>
<reference evidence="1 2" key="1">
    <citation type="submission" date="2015-01" db="EMBL/GenBank/DDBJ databases">
        <title>Evolution of Trichinella species and genotypes.</title>
        <authorList>
            <person name="Korhonen P.K."/>
            <person name="Edoardo P."/>
            <person name="Giuseppe L.R."/>
            <person name="Gasser R.B."/>
        </authorList>
    </citation>
    <scope>NUCLEOTIDE SEQUENCE [LARGE SCALE GENOMIC DNA]</scope>
    <source>
        <strain evidence="1">ISS37</strain>
    </source>
</reference>
<dbReference type="AlphaFoldDB" id="A0A0V0RWJ8"/>
<accession>A0A0V0RWJ8</accession>
<dbReference type="Proteomes" id="UP000054630">
    <property type="component" value="Unassembled WGS sequence"/>
</dbReference>
<dbReference type="EMBL" id="JYDL01000067">
    <property type="protein sequence ID" value="KRX18846.1"/>
    <property type="molecule type" value="Genomic_DNA"/>
</dbReference>
<gene>
    <name evidence="1" type="ORF">T07_14306</name>
</gene>